<evidence type="ECO:0000256" key="4">
    <source>
        <dbReference type="ARBA" id="ARBA00022698"/>
    </source>
</evidence>
<organism evidence="10 11">
    <name type="scientific">Ignisphaera aggregans</name>
    <dbReference type="NCBI Taxonomy" id="334771"/>
    <lineage>
        <taxon>Archaea</taxon>
        <taxon>Thermoproteota</taxon>
        <taxon>Thermoprotei</taxon>
        <taxon>Desulfurococcales</taxon>
        <taxon>Desulfurococcaceae</taxon>
        <taxon>Ignisphaera</taxon>
    </lineage>
</organism>
<evidence type="ECO:0000256" key="5">
    <source>
        <dbReference type="ARBA" id="ARBA00022801"/>
    </source>
</evidence>
<dbReference type="GO" id="GO:0004298">
    <property type="term" value="F:threonine-type endopeptidase activity"/>
    <property type="evidence" value="ECO:0007669"/>
    <property type="project" value="UniProtKB-UniRule"/>
</dbReference>
<dbReference type="HAMAP" id="MF_02113_A">
    <property type="entry name" value="Proteasome_B_A"/>
    <property type="match status" value="1"/>
</dbReference>
<keyword evidence="5 9" id="KW-0378">Hydrolase</keyword>
<dbReference type="InterPro" id="IPR001353">
    <property type="entry name" value="Proteasome_sua/b"/>
</dbReference>
<proteinExistence type="inferred from homology"/>
<evidence type="ECO:0000313" key="11">
    <source>
        <dbReference type="Proteomes" id="UP000605805"/>
    </source>
</evidence>
<dbReference type="AlphaFoldDB" id="A0A833DVA8"/>
<evidence type="ECO:0000256" key="6">
    <source>
        <dbReference type="ARBA" id="ARBA00022813"/>
    </source>
</evidence>
<comment type="catalytic activity">
    <reaction evidence="1 9">
        <text>Cleavage of peptide bonds with very broad specificity.</text>
        <dbReference type="EC" id="3.4.25.1"/>
    </reaction>
</comment>
<evidence type="ECO:0000256" key="1">
    <source>
        <dbReference type="ARBA" id="ARBA00001198"/>
    </source>
</evidence>
<dbReference type="PRINTS" id="PR00141">
    <property type="entry name" value="PROTEASOME"/>
</dbReference>
<dbReference type="Gene3D" id="3.60.20.10">
    <property type="entry name" value="Glutamine Phosphoribosylpyrophosphate, subunit 1, domain 1"/>
    <property type="match status" value="1"/>
</dbReference>
<comment type="subcellular location">
    <subcellularLocation>
        <location evidence="9">Cytoplasm</location>
    </subcellularLocation>
</comment>
<dbReference type="EMBL" id="DQTV01000079">
    <property type="protein sequence ID" value="HIP57280.1"/>
    <property type="molecule type" value="Genomic_DNA"/>
</dbReference>
<keyword evidence="7 9" id="KW-0647">Proteasome</keyword>
<comment type="caution">
    <text evidence="10">The sequence shown here is derived from an EMBL/GenBank/DDBJ whole genome shotgun (WGS) entry which is preliminary data.</text>
</comment>
<dbReference type="EC" id="3.4.25.1" evidence="9"/>
<dbReference type="Pfam" id="PF00227">
    <property type="entry name" value="Proteasome"/>
    <property type="match status" value="1"/>
</dbReference>
<name>A0A833DVA8_9CREN</name>
<evidence type="ECO:0000256" key="7">
    <source>
        <dbReference type="ARBA" id="ARBA00022942"/>
    </source>
</evidence>
<keyword evidence="6 9" id="KW-0068">Autocatalytic cleavage</keyword>
<gene>
    <name evidence="9 10" type="primary">psmB</name>
    <name evidence="10" type="ORF">EYH02_04345</name>
</gene>
<dbReference type="InterPro" id="IPR029055">
    <property type="entry name" value="Ntn_hydrolases_N"/>
</dbReference>
<dbReference type="Proteomes" id="UP000605805">
    <property type="component" value="Unassembled WGS sequence"/>
</dbReference>
<dbReference type="InterPro" id="IPR016050">
    <property type="entry name" value="Proteasome_bsu_CS"/>
</dbReference>
<sequence length="201" mass="21641">MAHERLLTGATAVGVKVESGVVVAAEKRVSYGGFILSHRGKKVFRIGDRMVMAAAGLFADMQTLSRIVSAEIRLREVLTSTPMRVRAAAKLLSALLYSYKFFPFYSEILFAGIDEEGPHLFVLDPIGSIIEDRYAAVGTGASIAIGIIETEYEETMSLEKAAELVTKAIKAASSRDAVSGDGIDIAIVSNRGIEERFVPLA</sequence>
<dbReference type="InterPro" id="IPR019983">
    <property type="entry name" value="Pept_T1A_Psome_bsu_arc"/>
</dbReference>
<comment type="subunit">
    <text evidence="9">The 20S proteasome core is composed of 14 alpha and 14 beta subunits that assemble into four stacked heptameric rings, resulting in a barrel-shaped structure. The two inner rings, each composed of seven catalytic beta subunits, are sandwiched by two outer rings, each composed of seven alpha subunits. The catalytic chamber with the active sites is on the inside of the barrel. Has a gated structure, the ends of the cylinder being occluded by the N-termini of the alpha-subunits. Is capped at one or both ends by the proteasome regulatory ATPase, PAN.</text>
</comment>
<comment type="similarity">
    <text evidence="9">Belongs to the peptidase T1B family.</text>
</comment>
<dbReference type="NCBIfam" id="TIGR03634">
    <property type="entry name" value="arc_protsome_B"/>
    <property type="match status" value="1"/>
</dbReference>
<reference evidence="10" key="1">
    <citation type="journal article" date="2020" name="ISME J.">
        <title>Gammaproteobacteria mediating utilization of methyl-, sulfur- and petroleum organic compounds in deep ocean hydrothermal plumes.</title>
        <authorList>
            <person name="Zhou Z."/>
            <person name="Liu Y."/>
            <person name="Pan J."/>
            <person name="Cron B.R."/>
            <person name="Toner B.M."/>
            <person name="Anantharaman K."/>
            <person name="Breier J.A."/>
            <person name="Dick G.J."/>
            <person name="Li M."/>
        </authorList>
    </citation>
    <scope>NUCLEOTIDE SEQUENCE</scope>
    <source>
        <strain evidence="10">SZUA-1435</strain>
    </source>
</reference>
<dbReference type="GO" id="GO:0005737">
    <property type="term" value="C:cytoplasm"/>
    <property type="evidence" value="ECO:0007669"/>
    <property type="project" value="UniProtKB-SubCell"/>
</dbReference>
<keyword evidence="8 9" id="KW-0865">Zymogen</keyword>
<keyword evidence="4 9" id="KW-0888">Threonine protease</keyword>
<evidence type="ECO:0000313" key="10">
    <source>
        <dbReference type="EMBL" id="HIP57280.1"/>
    </source>
</evidence>
<keyword evidence="2 9" id="KW-0963">Cytoplasm</keyword>
<evidence type="ECO:0000256" key="2">
    <source>
        <dbReference type="ARBA" id="ARBA00022490"/>
    </source>
</evidence>
<evidence type="ECO:0000256" key="9">
    <source>
        <dbReference type="HAMAP-Rule" id="MF_02113"/>
    </source>
</evidence>
<dbReference type="GO" id="GO:0019774">
    <property type="term" value="C:proteasome core complex, beta-subunit complex"/>
    <property type="evidence" value="ECO:0007669"/>
    <property type="project" value="UniProtKB-UniRule"/>
</dbReference>
<comment type="caution">
    <text evidence="9">Lacks conserved residue(s) required for the propagation of feature annotation.</text>
</comment>
<dbReference type="SUPFAM" id="SSF56235">
    <property type="entry name" value="N-terminal nucleophile aminohydrolases (Ntn hydrolases)"/>
    <property type="match status" value="1"/>
</dbReference>
<feature type="chain" id="PRO_5033189256" description="Proteasome subunit beta" evidence="9">
    <location>
        <begin position="10"/>
        <end position="201"/>
    </location>
</feature>
<evidence type="ECO:0000256" key="8">
    <source>
        <dbReference type="ARBA" id="ARBA00023145"/>
    </source>
</evidence>
<comment type="activity regulation">
    <text evidence="9">The formation of the proteasomal ATPase PAN-20S proteasome complex, via the docking of the C-termini of PAN into the intersubunit pockets in the alpha-rings, triggers opening of the gate for substrate entry. Interconversion between the open-gate and close-gate conformations leads to a dynamic regulation of the 20S proteasome proteolysis activity.</text>
</comment>
<dbReference type="PROSITE" id="PS51476">
    <property type="entry name" value="PROTEASOME_BETA_2"/>
    <property type="match status" value="1"/>
</dbReference>
<dbReference type="InterPro" id="IPR023333">
    <property type="entry name" value="Proteasome_suB-type"/>
</dbReference>
<accession>A0A833DVA8</accession>
<evidence type="ECO:0000256" key="3">
    <source>
        <dbReference type="ARBA" id="ARBA00022670"/>
    </source>
</evidence>
<protein>
    <recommendedName>
        <fullName evidence="9">Proteasome subunit beta</fullName>
        <ecNumber evidence="9">3.4.25.1</ecNumber>
    </recommendedName>
    <alternativeName>
        <fullName evidence="9">20S proteasome beta subunit</fullName>
    </alternativeName>
    <alternativeName>
        <fullName evidence="9">Proteasome core protein PsmB</fullName>
    </alternativeName>
</protein>
<comment type="function">
    <text evidence="9">Component of the proteasome core, a large protease complex with broad specificity involved in protein degradation.</text>
</comment>
<dbReference type="PANTHER" id="PTHR32194">
    <property type="entry name" value="METALLOPROTEASE TLDD"/>
    <property type="match status" value="1"/>
</dbReference>
<dbReference type="PROSITE" id="PS00854">
    <property type="entry name" value="PROTEASOME_BETA_1"/>
    <property type="match status" value="1"/>
</dbReference>
<dbReference type="PANTHER" id="PTHR32194:SF0">
    <property type="entry name" value="ATP-DEPENDENT PROTEASE SUBUNIT HSLV"/>
    <property type="match status" value="1"/>
</dbReference>
<feature type="propeptide" id="PRO_5033189257" description="Removed in mature form; by autocatalysis" evidence="9">
    <location>
        <begin position="1"/>
        <end position="9"/>
    </location>
</feature>
<dbReference type="InterPro" id="IPR000243">
    <property type="entry name" value="Pept_T1A_subB"/>
</dbReference>
<dbReference type="GO" id="GO:0010498">
    <property type="term" value="P:proteasomal protein catabolic process"/>
    <property type="evidence" value="ECO:0007669"/>
    <property type="project" value="UniProtKB-UniRule"/>
</dbReference>
<keyword evidence="3 9" id="KW-0645">Protease</keyword>